<reference evidence="4 5" key="1">
    <citation type="submission" date="2016-11" db="EMBL/GenBank/DDBJ databases">
        <authorList>
            <person name="Jaros S."/>
            <person name="Januszkiewicz K."/>
            <person name="Wedrychowicz H."/>
        </authorList>
    </citation>
    <scope>NUCLEOTIDE SEQUENCE [LARGE SCALE GENOMIC DNA]</scope>
    <source>
        <strain evidence="4 5">DSM 14501</strain>
    </source>
</reference>
<proteinExistence type="predicted"/>
<evidence type="ECO:0000313" key="4">
    <source>
        <dbReference type="EMBL" id="SHK19934.1"/>
    </source>
</evidence>
<keyword evidence="5" id="KW-1185">Reference proteome</keyword>
<dbReference type="STRING" id="1121266.SAMN02745883_01513"/>
<protein>
    <submittedName>
        <fullName evidence="4">Methyl-accepting chemotaxis protein (MCP) signalling domain-containing protein</fullName>
    </submittedName>
</protein>
<feature type="domain" description="Methyl-accepting transducer" evidence="3">
    <location>
        <begin position="112"/>
        <end position="275"/>
    </location>
</feature>
<dbReference type="SMART" id="SM00283">
    <property type="entry name" value="MA"/>
    <property type="match status" value="1"/>
</dbReference>
<accession>A0A1M6QHY6</accession>
<gene>
    <name evidence="4" type="ORF">SAMN02745883_01513</name>
</gene>
<dbReference type="PANTHER" id="PTHR32089:SF112">
    <property type="entry name" value="LYSOZYME-LIKE PROTEIN-RELATED"/>
    <property type="match status" value="1"/>
</dbReference>
<dbReference type="RefSeq" id="WP_072967175.1">
    <property type="nucleotide sequence ID" value="NZ_FRAJ01000011.1"/>
</dbReference>
<dbReference type="GO" id="GO:0007165">
    <property type="term" value="P:signal transduction"/>
    <property type="evidence" value="ECO:0007669"/>
    <property type="project" value="UniProtKB-KW"/>
</dbReference>
<dbReference type="GO" id="GO:0016020">
    <property type="term" value="C:membrane"/>
    <property type="evidence" value="ECO:0007669"/>
    <property type="project" value="InterPro"/>
</dbReference>
<dbReference type="SUPFAM" id="SSF103190">
    <property type="entry name" value="Sensory domain-like"/>
    <property type="match status" value="1"/>
</dbReference>
<organism evidence="4 5">
    <name type="scientific">Caminicella sporogenes DSM 14501</name>
    <dbReference type="NCBI Taxonomy" id="1121266"/>
    <lineage>
        <taxon>Bacteria</taxon>
        <taxon>Bacillati</taxon>
        <taxon>Bacillota</taxon>
        <taxon>Clostridia</taxon>
        <taxon>Peptostreptococcales</taxon>
        <taxon>Caminicellaceae</taxon>
        <taxon>Caminicella</taxon>
    </lineage>
</organism>
<dbReference type="AlphaFoldDB" id="A0A1M6QHY6"/>
<evidence type="ECO:0000256" key="2">
    <source>
        <dbReference type="PROSITE-ProRule" id="PRU00284"/>
    </source>
</evidence>
<keyword evidence="1 2" id="KW-0807">Transducer</keyword>
<evidence type="ECO:0000313" key="5">
    <source>
        <dbReference type="Proteomes" id="UP000184082"/>
    </source>
</evidence>
<dbReference type="InterPro" id="IPR004089">
    <property type="entry name" value="MCPsignal_dom"/>
</dbReference>
<dbReference type="PROSITE" id="PS50111">
    <property type="entry name" value="CHEMOTAXIS_TRANSDUC_2"/>
    <property type="match status" value="1"/>
</dbReference>
<name>A0A1M6QHY6_9FIRM</name>
<dbReference type="InterPro" id="IPR029151">
    <property type="entry name" value="Sensor-like_sf"/>
</dbReference>
<dbReference type="SUPFAM" id="SSF58104">
    <property type="entry name" value="Methyl-accepting chemotaxis protein (MCP) signaling domain"/>
    <property type="match status" value="1"/>
</dbReference>
<dbReference type="PANTHER" id="PTHR32089">
    <property type="entry name" value="METHYL-ACCEPTING CHEMOTAXIS PROTEIN MCPB"/>
    <property type="match status" value="1"/>
</dbReference>
<dbReference type="Proteomes" id="UP000184082">
    <property type="component" value="Unassembled WGS sequence"/>
</dbReference>
<evidence type="ECO:0000259" key="3">
    <source>
        <dbReference type="PROSITE" id="PS50111"/>
    </source>
</evidence>
<dbReference type="EMBL" id="FRAJ01000011">
    <property type="protein sequence ID" value="SHK19934.1"/>
    <property type="molecule type" value="Genomic_DNA"/>
</dbReference>
<dbReference type="Gene3D" id="1.10.287.950">
    <property type="entry name" value="Methyl-accepting chemotaxis protein"/>
    <property type="match status" value="1"/>
</dbReference>
<dbReference type="Pfam" id="PF00015">
    <property type="entry name" value="MCPsignal"/>
    <property type="match status" value="1"/>
</dbReference>
<evidence type="ECO:0000256" key="1">
    <source>
        <dbReference type="ARBA" id="ARBA00023224"/>
    </source>
</evidence>
<sequence>MDNGLNLIDSFINIGDFLKDLLDDDIMVAISDTEKILKYYPGRKLDVKEKEGTRLKPGDVMYECINKNERISKYVPKEIFGIPFKAISVPIRNENGSCIGCISIGKSLEKEKKLSDLSESVAAALQEIAANVDEMSIGANKIATSSHEISIQSENTKNKVKETDKILQYIKNISDQTNMLGLNASIEAARAGEHGRGFSVVAEEIRKLSDQTKNAIVDIKNILENIQNSVEQMSAAVSSTDNFTKIQAKTTEKIVASIQELNSTTQILAEIAKEF</sequence>